<evidence type="ECO:0000256" key="6">
    <source>
        <dbReference type="ARBA" id="ARBA00022490"/>
    </source>
</evidence>
<protein>
    <recommendedName>
        <fullName evidence="13 14">Quinolinate synthase</fullName>
        <ecNumber evidence="4 14">2.5.1.72</ecNumber>
    </recommendedName>
</protein>
<evidence type="ECO:0000256" key="9">
    <source>
        <dbReference type="ARBA" id="ARBA00022723"/>
    </source>
</evidence>
<dbReference type="InterPro" id="IPR036094">
    <property type="entry name" value="NadA_sf"/>
</dbReference>
<evidence type="ECO:0000256" key="14">
    <source>
        <dbReference type="HAMAP-Rule" id="MF_00568"/>
    </source>
</evidence>
<dbReference type="STRING" id="48256.CLHUN_37410"/>
<feature type="binding site" evidence="14">
    <location>
        <position position="86"/>
    </location>
    <ligand>
        <name>[4Fe-4S] cluster</name>
        <dbReference type="ChEBI" id="CHEBI:49883"/>
    </ligand>
</feature>
<dbReference type="SUPFAM" id="SSF142754">
    <property type="entry name" value="NadA-like"/>
    <property type="match status" value="1"/>
</dbReference>
<dbReference type="InterPro" id="IPR003473">
    <property type="entry name" value="NadA"/>
</dbReference>
<sequence>MDKQTMVRNINRMKAEQNAVIVAHSYQVDDVQEIADIVGDSFALSQYCSASAADTIVFCGVHFMAESAKILSPEKTVLLPEINAGCPMADMVTAEALREAKKKYPQAAVVCYINSSAEVKAECDICCTSSNALAVIRSIDKKDILFVPDKNLGSYVAKMCPEKNIIFWEGYCITHHKIRKNEVLASKELHPDALLLVHPECQPEIQELADYVGSTKQIIDYAKNSDHDKFIIGTEMGVLYQLKNDSPHKTFYMMSTGLICPNMKKTSLQSVHDALALKRYEINLEKDIIERASHSLSRMLEVAK</sequence>
<comment type="caution">
    <text evidence="15">The sequence shown here is derived from an EMBL/GenBank/DDBJ whole genome shotgun (WGS) entry which is preliminary data.</text>
</comment>
<evidence type="ECO:0000256" key="10">
    <source>
        <dbReference type="ARBA" id="ARBA00023004"/>
    </source>
</evidence>
<reference evidence="15" key="1">
    <citation type="submission" date="2017-03" db="EMBL/GenBank/DDBJ databases">
        <title>Genome sequence of Clostridium hungatei DSM 14427.</title>
        <authorList>
            <person name="Poehlein A."/>
            <person name="Daniel R."/>
        </authorList>
    </citation>
    <scope>NUCLEOTIDE SEQUENCE [LARGE SCALE GENOMIC DNA]</scope>
    <source>
        <strain evidence="15">DSM 14427</strain>
    </source>
</reference>
<dbReference type="HAMAP" id="MF_00568">
    <property type="entry name" value="NadA_type2"/>
    <property type="match status" value="1"/>
</dbReference>
<feature type="binding site" evidence="14">
    <location>
        <begin position="198"/>
        <end position="200"/>
    </location>
    <ligand>
        <name>iminosuccinate</name>
        <dbReference type="ChEBI" id="CHEBI:77875"/>
    </ligand>
</feature>
<feature type="binding site" evidence="14">
    <location>
        <position position="215"/>
    </location>
    <ligand>
        <name>iminosuccinate</name>
        <dbReference type="ChEBI" id="CHEBI:77875"/>
    </ligand>
</feature>
<keyword evidence="10 14" id="KW-0408">Iron</keyword>
<feature type="binding site" evidence="14">
    <location>
        <position position="129"/>
    </location>
    <ligand>
        <name>iminosuccinate</name>
        <dbReference type="ChEBI" id="CHEBI:77875"/>
    </ligand>
</feature>
<comment type="subcellular location">
    <subcellularLocation>
        <location evidence="2 14">Cytoplasm</location>
    </subcellularLocation>
</comment>
<organism evidence="15 16">
    <name type="scientific">Ruminiclostridium hungatei</name>
    <name type="common">Clostridium hungatei</name>
    <dbReference type="NCBI Taxonomy" id="48256"/>
    <lineage>
        <taxon>Bacteria</taxon>
        <taxon>Bacillati</taxon>
        <taxon>Bacillota</taxon>
        <taxon>Clostridia</taxon>
        <taxon>Eubacteriales</taxon>
        <taxon>Oscillospiraceae</taxon>
        <taxon>Ruminiclostridium</taxon>
    </lineage>
</organism>
<comment type="catalytic activity">
    <reaction evidence="12">
        <text>iminosuccinate + dihydroxyacetone phosphate = quinolinate + phosphate + 2 H2O + H(+)</text>
        <dbReference type="Rhea" id="RHEA:25888"/>
        <dbReference type="ChEBI" id="CHEBI:15377"/>
        <dbReference type="ChEBI" id="CHEBI:15378"/>
        <dbReference type="ChEBI" id="CHEBI:29959"/>
        <dbReference type="ChEBI" id="CHEBI:43474"/>
        <dbReference type="ChEBI" id="CHEBI:57642"/>
        <dbReference type="ChEBI" id="CHEBI:77875"/>
        <dbReference type="EC" id="2.5.1.72"/>
    </reaction>
    <physiologicalReaction direction="left-to-right" evidence="12">
        <dbReference type="Rhea" id="RHEA:25889"/>
    </physiologicalReaction>
</comment>
<comment type="similarity">
    <text evidence="14">Belongs to the quinolinate synthase family. Type 2 subfamily.</text>
</comment>
<evidence type="ECO:0000256" key="2">
    <source>
        <dbReference type="ARBA" id="ARBA00004496"/>
    </source>
</evidence>
<dbReference type="NCBIfam" id="TIGR00550">
    <property type="entry name" value="nadA"/>
    <property type="match status" value="1"/>
</dbReference>
<dbReference type="AlphaFoldDB" id="A0A1V4SFC7"/>
<dbReference type="UniPathway" id="UPA00253">
    <property type="reaction ID" value="UER00327"/>
</dbReference>
<dbReference type="GO" id="GO:0034628">
    <property type="term" value="P:'de novo' NAD+ biosynthetic process from L-aspartate"/>
    <property type="evidence" value="ECO:0007669"/>
    <property type="project" value="TreeGrafter"/>
</dbReference>
<dbReference type="GO" id="GO:0005737">
    <property type="term" value="C:cytoplasm"/>
    <property type="evidence" value="ECO:0007669"/>
    <property type="project" value="UniProtKB-SubCell"/>
</dbReference>
<proteinExistence type="inferred from homology"/>
<feature type="binding site" evidence="14">
    <location>
        <position position="24"/>
    </location>
    <ligand>
        <name>iminosuccinate</name>
        <dbReference type="ChEBI" id="CHEBI:77875"/>
    </ligand>
</feature>
<dbReference type="RefSeq" id="WP_080066140.1">
    <property type="nucleotide sequence ID" value="NZ_MZGX01000029.1"/>
</dbReference>
<feature type="binding site" evidence="14">
    <location>
        <begin position="112"/>
        <end position="114"/>
    </location>
    <ligand>
        <name>iminosuccinate</name>
        <dbReference type="ChEBI" id="CHEBI:77875"/>
    </ligand>
</feature>
<keyword evidence="7 14" id="KW-0662">Pyridine nucleotide biosynthesis</keyword>
<dbReference type="Proteomes" id="UP000191554">
    <property type="component" value="Unassembled WGS sequence"/>
</dbReference>
<dbReference type="Gene3D" id="3.40.50.10800">
    <property type="entry name" value="NadA-like"/>
    <property type="match status" value="3"/>
</dbReference>
<comment type="pathway">
    <text evidence="3 14">Cofactor biosynthesis; NAD(+) biosynthesis; quinolinate from iminoaspartate: step 1/1.</text>
</comment>
<dbReference type="GO" id="GO:0008987">
    <property type="term" value="F:quinolinate synthetase A activity"/>
    <property type="evidence" value="ECO:0007669"/>
    <property type="project" value="UniProtKB-UniRule"/>
</dbReference>
<keyword evidence="5 14" id="KW-0004">4Fe-4S</keyword>
<evidence type="ECO:0000256" key="3">
    <source>
        <dbReference type="ARBA" id="ARBA00005065"/>
    </source>
</evidence>
<evidence type="ECO:0000256" key="5">
    <source>
        <dbReference type="ARBA" id="ARBA00022485"/>
    </source>
</evidence>
<name>A0A1V4SFC7_RUMHU</name>
<comment type="function">
    <text evidence="1 14">Catalyzes the condensation of iminoaspartate with dihydroxyacetone phosphate to form quinolinate.</text>
</comment>
<dbReference type="InterPro" id="IPR023066">
    <property type="entry name" value="Quinolinate_synth_type2"/>
</dbReference>
<dbReference type="EMBL" id="MZGX01000029">
    <property type="protein sequence ID" value="OPX42443.1"/>
    <property type="molecule type" value="Genomic_DNA"/>
</dbReference>
<feature type="binding site" evidence="14">
    <location>
        <position position="41"/>
    </location>
    <ligand>
        <name>iminosuccinate</name>
        <dbReference type="ChEBI" id="CHEBI:77875"/>
    </ligand>
</feature>
<dbReference type="PANTHER" id="PTHR30573:SF0">
    <property type="entry name" value="QUINOLINATE SYNTHASE, CHLOROPLASTIC"/>
    <property type="match status" value="1"/>
</dbReference>
<feature type="binding site" evidence="14">
    <location>
        <position position="260"/>
    </location>
    <ligand>
        <name>[4Fe-4S] cluster</name>
        <dbReference type="ChEBI" id="CHEBI:49883"/>
    </ligand>
</feature>
<accession>A0A1V4SFC7</accession>
<dbReference type="FunFam" id="3.40.50.10800:FF:000001">
    <property type="entry name" value="Quinolinate synthase A"/>
    <property type="match status" value="1"/>
</dbReference>
<evidence type="ECO:0000256" key="7">
    <source>
        <dbReference type="ARBA" id="ARBA00022642"/>
    </source>
</evidence>
<feature type="binding site" evidence="14">
    <location>
        <position position="172"/>
    </location>
    <ligand>
        <name>[4Fe-4S] cluster</name>
        <dbReference type="ChEBI" id="CHEBI:49883"/>
    </ligand>
</feature>
<dbReference type="PANTHER" id="PTHR30573">
    <property type="entry name" value="QUINOLINATE SYNTHETASE A"/>
    <property type="match status" value="1"/>
</dbReference>
<evidence type="ECO:0000256" key="8">
    <source>
        <dbReference type="ARBA" id="ARBA00022679"/>
    </source>
</evidence>
<evidence type="ECO:0000313" key="15">
    <source>
        <dbReference type="EMBL" id="OPX42443.1"/>
    </source>
</evidence>
<keyword evidence="6 14" id="KW-0963">Cytoplasm</keyword>
<dbReference type="NCBIfam" id="NF006878">
    <property type="entry name" value="PRK09375.1-2"/>
    <property type="match status" value="1"/>
</dbReference>
<evidence type="ECO:0000256" key="11">
    <source>
        <dbReference type="ARBA" id="ARBA00023014"/>
    </source>
</evidence>
<evidence type="ECO:0000256" key="13">
    <source>
        <dbReference type="ARBA" id="ARBA00073059"/>
    </source>
</evidence>
<evidence type="ECO:0000313" key="16">
    <source>
        <dbReference type="Proteomes" id="UP000191554"/>
    </source>
</evidence>
<dbReference type="OrthoDB" id="9801204at2"/>
<dbReference type="EC" id="2.5.1.72" evidence="4 14"/>
<gene>
    <name evidence="14 15" type="primary">nadA</name>
    <name evidence="15" type="ORF">CLHUN_37410</name>
</gene>
<evidence type="ECO:0000256" key="4">
    <source>
        <dbReference type="ARBA" id="ARBA00012669"/>
    </source>
</evidence>
<dbReference type="Pfam" id="PF02445">
    <property type="entry name" value="NadA"/>
    <property type="match status" value="1"/>
</dbReference>
<keyword evidence="11 14" id="KW-0411">Iron-sulfur</keyword>
<keyword evidence="9 14" id="KW-0479">Metal-binding</keyword>
<evidence type="ECO:0000256" key="1">
    <source>
        <dbReference type="ARBA" id="ARBA00003791"/>
    </source>
</evidence>
<keyword evidence="8 14" id="KW-0808">Transferase</keyword>
<dbReference type="GO" id="GO:0046872">
    <property type="term" value="F:metal ion binding"/>
    <property type="evidence" value="ECO:0007669"/>
    <property type="project" value="UniProtKB-KW"/>
</dbReference>
<evidence type="ECO:0000256" key="12">
    <source>
        <dbReference type="ARBA" id="ARBA00050125"/>
    </source>
</evidence>
<dbReference type="GO" id="GO:0051539">
    <property type="term" value="F:4 iron, 4 sulfur cluster binding"/>
    <property type="evidence" value="ECO:0007669"/>
    <property type="project" value="UniProtKB-KW"/>
</dbReference>
<keyword evidence="16" id="KW-1185">Reference proteome</keyword>
<dbReference type="FunFam" id="3.40.50.10800:FF:000003">
    <property type="entry name" value="Quinolinate synthase A"/>
    <property type="match status" value="1"/>
</dbReference>
<comment type="cofactor">
    <cofactor evidence="14">
        <name>[4Fe-4S] cluster</name>
        <dbReference type="ChEBI" id="CHEBI:49883"/>
    </cofactor>
    <text evidence="14">Binds 1 [4Fe-4S] cluster per subunit.</text>
</comment>